<feature type="non-terminal residue" evidence="1">
    <location>
        <position position="121"/>
    </location>
</feature>
<sequence>LTRDERLQYLTLRTHTGLTYVQIAKKLGFTPRQVQHACEAGHPTPGKRSGRPHVLTPEQLDSIKVFICSSRSNRLLDFFTLANGPFAHLSVSKETLYRAIQRRSYNRYVARAKPVLSTKNK</sequence>
<evidence type="ECO:0008006" key="3">
    <source>
        <dbReference type="Google" id="ProtNLM"/>
    </source>
</evidence>
<evidence type="ECO:0000313" key="1">
    <source>
        <dbReference type="EMBL" id="KAH7002694.1"/>
    </source>
</evidence>
<name>A0ABQ8FS65_9PEZI</name>
<protein>
    <recommendedName>
        <fullName evidence="3">Transposase IS30-like HTH domain-containing protein</fullName>
    </recommendedName>
</protein>
<proteinExistence type="predicted"/>
<accession>A0ABQ8FS65</accession>
<comment type="caution">
    <text evidence="1">The sequence shown here is derived from an EMBL/GenBank/DDBJ whole genome shotgun (WGS) entry which is preliminary data.</text>
</comment>
<dbReference type="Proteomes" id="UP000774617">
    <property type="component" value="Unassembled WGS sequence"/>
</dbReference>
<organism evidence="1 2">
    <name type="scientific">Macrophomina phaseolina</name>
    <dbReference type="NCBI Taxonomy" id="35725"/>
    <lineage>
        <taxon>Eukaryota</taxon>
        <taxon>Fungi</taxon>
        <taxon>Dikarya</taxon>
        <taxon>Ascomycota</taxon>
        <taxon>Pezizomycotina</taxon>
        <taxon>Dothideomycetes</taxon>
        <taxon>Dothideomycetes incertae sedis</taxon>
        <taxon>Botryosphaeriales</taxon>
        <taxon>Botryosphaeriaceae</taxon>
        <taxon>Macrophomina</taxon>
    </lineage>
</organism>
<evidence type="ECO:0000313" key="2">
    <source>
        <dbReference type="Proteomes" id="UP000774617"/>
    </source>
</evidence>
<feature type="non-terminal residue" evidence="1">
    <location>
        <position position="1"/>
    </location>
</feature>
<keyword evidence="2" id="KW-1185">Reference proteome</keyword>
<dbReference type="EMBL" id="JAGTJR010000135">
    <property type="protein sequence ID" value="KAH7002694.1"/>
    <property type="molecule type" value="Genomic_DNA"/>
</dbReference>
<reference evidence="1 2" key="1">
    <citation type="journal article" date="2021" name="Nat. Commun.">
        <title>Genetic determinants of endophytism in the Arabidopsis root mycobiome.</title>
        <authorList>
            <person name="Mesny F."/>
            <person name="Miyauchi S."/>
            <person name="Thiergart T."/>
            <person name="Pickel B."/>
            <person name="Atanasova L."/>
            <person name="Karlsson M."/>
            <person name="Huettel B."/>
            <person name="Barry K.W."/>
            <person name="Haridas S."/>
            <person name="Chen C."/>
            <person name="Bauer D."/>
            <person name="Andreopoulos W."/>
            <person name="Pangilinan J."/>
            <person name="LaButti K."/>
            <person name="Riley R."/>
            <person name="Lipzen A."/>
            <person name="Clum A."/>
            <person name="Drula E."/>
            <person name="Henrissat B."/>
            <person name="Kohler A."/>
            <person name="Grigoriev I.V."/>
            <person name="Martin F.M."/>
            <person name="Hacquard S."/>
        </authorList>
    </citation>
    <scope>NUCLEOTIDE SEQUENCE [LARGE SCALE GENOMIC DNA]</scope>
    <source>
        <strain evidence="1 2">MPI-SDFR-AT-0080</strain>
    </source>
</reference>
<gene>
    <name evidence="1" type="ORF">B0J12DRAFT_529520</name>
</gene>